<dbReference type="InterPro" id="IPR036390">
    <property type="entry name" value="WH_DNA-bd_sf"/>
</dbReference>
<keyword evidence="3" id="KW-1185">Reference proteome</keyword>
<evidence type="ECO:0000259" key="1">
    <source>
        <dbReference type="PROSITE" id="PS50250"/>
    </source>
</evidence>
<dbReference type="AlphaFoldDB" id="A0A8J6LFP3"/>
<evidence type="ECO:0000313" key="3">
    <source>
        <dbReference type="Proteomes" id="UP000719412"/>
    </source>
</evidence>
<accession>A0A8J6LFP3</accession>
<proteinExistence type="predicted"/>
<reference evidence="2" key="1">
    <citation type="journal article" date="2020" name="J Insects Food Feed">
        <title>The yellow mealworm (Tenebrio molitor) genome: a resource for the emerging insects as food and feed industry.</title>
        <authorList>
            <person name="Eriksson T."/>
            <person name="Andere A."/>
            <person name="Kelstrup H."/>
            <person name="Emery V."/>
            <person name="Picard C."/>
        </authorList>
    </citation>
    <scope>NUCLEOTIDE SEQUENCE</scope>
    <source>
        <strain evidence="2">Stoneville</strain>
        <tissue evidence="2">Whole head</tissue>
    </source>
</reference>
<dbReference type="PANTHER" id="PTHR10678">
    <property type="entry name" value="26S PROTEASOME NON-ATPASE REGULATORY SUBUNIT 11/COP9 SIGNALOSOME COMPLEX SUBUNIT 2"/>
    <property type="match status" value="1"/>
</dbReference>
<dbReference type="Gene3D" id="1.25.40.570">
    <property type="match status" value="1"/>
</dbReference>
<comment type="caution">
    <text evidence="2">The sequence shown here is derived from an EMBL/GenBank/DDBJ whole genome shotgun (WGS) entry which is preliminary data.</text>
</comment>
<dbReference type="InterPro" id="IPR000717">
    <property type="entry name" value="PCI_dom"/>
</dbReference>
<dbReference type="InterPro" id="IPR050871">
    <property type="entry name" value="26S_Proteasome/COP9_Components"/>
</dbReference>
<gene>
    <name evidence="2" type="ORF">GEV33_002871</name>
</gene>
<dbReference type="PROSITE" id="PS50250">
    <property type="entry name" value="PCI"/>
    <property type="match status" value="1"/>
</dbReference>
<dbReference type="SUPFAM" id="SSF46785">
    <property type="entry name" value="Winged helix' DNA-binding domain"/>
    <property type="match status" value="1"/>
</dbReference>
<reference evidence="2" key="2">
    <citation type="submission" date="2021-08" db="EMBL/GenBank/DDBJ databases">
        <authorList>
            <person name="Eriksson T."/>
        </authorList>
    </citation>
    <scope>NUCLEOTIDE SEQUENCE</scope>
    <source>
        <strain evidence="2">Stoneville</strain>
        <tissue evidence="2">Whole head</tissue>
    </source>
</reference>
<dbReference type="EMBL" id="JABDTM020013317">
    <property type="protein sequence ID" value="KAH0819920.1"/>
    <property type="molecule type" value="Genomic_DNA"/>
</dbReference>
<sequence length="116" mass="13660">MKKFERIFQENKESLMRDQFIQEHIIDLLKNFRTKILLILIKPYNKIKISFVGQELGISEEETENLIVSCILDKVIAGKIDQLNKVLIMNPKPEPQIYKAMELLSDRIHNLSLCFE</sequence>
<name>A0A8J6LFP3_TENMO</name>
<dbReference type="SMART" id="SM00088">
    <property type="entry name" value="PINT"/>
    <property type="match status" value="1"/>
</dbReference>
<organism evidence="2 3">
    <name type="scientific">Tenebrio molitor</name>
    <name type="common">Yellow mealworm beetle</name>
    <dbReference type="NCBI Taxonomy" id="7067"/>
    <lineage>
        <taxon>Eukaryota</taxon>
        <taxon>Metazoa</taxon>
        <taxon>Ecdysozoa</taxon>
        <taxon>Arthropoda</taxon>
        <taxon>Hexapoda</taxon>
        <taxon>Insecta</taxon>
        <taxon>Pterygota</taxon>
        <taxon>Neoptera</taxon>
        <taxon>Endopterygota</taxon>
        <taxon>Coleoptera</taxon>
        <taxon>Polyphaga</taxon>
        <taxon>Cucujiformia</taxon>
        <taxon>Tenebrionidae</taxon>
        <taxon>Tenebrio</taxon>
    </lineage>
</organism>
<protein>
    <recommendedName>
        <fullName evidence="1">PCI domain-containing protein</fullName>
    </recommendedName>
</protein>
<dbReference type="Pfam" id="PF01399">
    <property type="entry name" value="PCI"/>
    <property type="match status" value="1"/>
</dbReference>
<feature type="domain" description="PCI" evidence="1">
    <location>
        <begin position="1"/>
        <end position="94"/>
    </location>
</feature>
<evidence type="ECO:0000313" key="2">
    <source>
        <dbReference type="EMBL" id="KAH0819920.1"/>
    </source>
</evidence>
<dbReference type="Proteomes" id="UP000719412">
    <property type="component" value="Unassembled WGS sequence"/>
</dbReference>